<gene>
    <name evidence="3" type="ORF">PV04_04151</name>
</gene>
<feature type="compositionally biased region" description="Basic and acidic residues" evidence="1">
    <location>
        <begin position="345"/>
        <end position="354"/>
    </location>
</feature>
<feature type="compositionally biased region" description="Low complexity" evidence="1">
    <location>
        <begin position="27"/>
        <end position="37"/>
    </location>
</feature>
<dbReference type="HOGENOM" id="CLU_053551_2_0_1"/>
<feature type="region of interest" description="Disordered" evidence="1">
    <location>
        <begin position="1"/>
        <end position="113"/>
    </location>
</feature>
<name>A0A0D2FNL4_9EURO</name>
<organism evidence="3 4">
    <name type="scientific">Phialophora macrospora</name>
    <dbReference type="NCBI Taxonomy" id="1851006"/>
    <lineage>
        <taxon>Eukaryota</taxon>
        <taxon>Fungi</taxon>
        <taxon>Dikarya</taxon>
        <taxon>Ascomycota</taxon>
        <taxon>Pezizomycotina</taxon>
        <taxon>Eurotiomycetes</taxon>
        <taxon>Chaetothyriomycetidae</taxon>
        <taxon>Chaetothyriales</taxon>
        <taxon>Herpotrichiellaceae</taxon>
        <taxon>Phialophora</taxon>
    </lineage>
</organism>
<dbReference type="InterPro" id="IPR046879">
    <property type="entry name" value="KANL3/Tex30_Abhydrolase"/>
</dbReference>
<dbReference type="AlphaFoldDB" id="A0A0D2FNL4"/>
<dbReference type="InterPro" id="IPR029058">
    <property type="entry name" value="AB_hydrolase_fold"/>
</dbReference>
<evidence type="ECO:0000259" key="2">
    <source>
        <dbReference type="Pfam" id="PF20408"/>
    </source>
</evidence>
<feature type="compositionally biased region" description="Polar residues" evidence="1">
    <location>
        <begin position="81"/>
        <end position="95"/>
    </location>
</feature>
<dbReference type="Proteomes" id="UP000054266">
    <property type="component" value="Unassembled WGS sequence"/>
</dbReference>
<protein>
    <recommendedName>
        <fullName evidence="2">KANL3/Tex30 alpha/beta hydrolase-like domain-containing protein</fullName>
    </recommendedName>
</protein>
<dbReference type="PANTHER" id="PTHR13136">
    <property type="entry name" value="TESTIS DEVELOPMENT PROTEIN PRTD"/>
    <property type="match status" value="1"/>
</dbReference>
<sequence length="398" mass="43044">MQLKLGRRLGSKSNILRMMAPRKRKAAATTAGNAASTIDKTAPPLRRSSRQKPTDKAPVEQQEGKTTTAAAAAAPDESDVEPTSITKPAQNQKAQDTLDDQPAGIMSVPRSDDPIPAFTPFTLPASKGAAKAIPCLRSPWQHPRSLIFTHGAGGDLSAPAMVYFSQGFASAGPGTGMVMFPGNMNLKARAAIFDRVKQHELEQEYMKNATQEMKLAYGGRSMGARAAVVASHADEDVKMLVLASYPLVSPSGDVRDKILLEVRPDVAVLFISGDHDSMCDLDMLDEVRGKMVAKTWLVRVRGADHGMNLRGGKKLKEGTKLVGEAIGKMAAAWLTERDQEKTQIDISWDGERSEVGSSGWVASATRKLDQEKSEDAAERELPKAEEDTGNPKRKKVKR</sequence>
<reference evidence="3 4" key="1">
    <citation type="submission" date="2015-01" db="EMBL/GenBank/DDBJ databases">
        <title>The Genome Sequence of Capronia semiimmersa CBS27337.</title>
        <authorList>
            <consortium name="The Broad Institute Genomics Platform"/>
            <person name="Cuomo C."/>
            <person name="de Hoog S."/>
            <person name="Gorbushina A."/>
            <person name="Stielow B."/>
            <person name="Teixiera M."/>
            <person name="Abouelleil A."/>
            <person name="Chapman S.B."/>
            <person name="Priest M."/>
            <person name="Young S.K."/>
            <person name="Wortman J."/>
            <person name="Nusbaum C."/>
            <person name="Birren B."/>
        </authorList>
    </citation>
    <scope>NUCLEOTIDE SEQUENCE [LARGE SCALE GENOMIC DNA]</scope>
    <source>
        <strain evidence="3 4">CBS 27337</strain>
    </source>
</reference>
<feature type="compositionally biased region" description="Basic and acidic residues" evidence="1">
    <location>
        <begin position="366"/>
        <end position="390"/>
    </location>
</feature>
<proteinExistence type="predicted"/>
<dbReference type="STRING" id="5601.A0A0D2FNL4"/>
<accession>A0A0D2FNL4</accession>
<feature type="domain" description="KANL3/Tex30 alpha/beta hydrolase-like" evidence="2">
    <location>
        <begin position="145"/>
        <end position="314"/>
    </location>
</feature>
<feature type="region of interest" description="Disordered" evidence="1">
    <location>
        <begin position="345"/>
        <end position="398"/>
    </location>
</feature>
<dbReference type="Pfam" id="PF20408">
    <property type="entry name" value="Abhydrolase_11"/>
    <property type="match status" value="1"/>
</dbReference>
<feature type="compositionally biased region" description="Basic residues" evidence="1">
    <location>
        <begin position="1"/>
        <end position="10"/>
    </location>
</feature>
<dbReference type="SUPFAM" id="SSF53474">
    <property type="entry name" value="alpha/beta-Hydrolases"/>
    <property type="match status" value="1"/>
</dbReference>
<dbReference type="Gene3D" id="3.40.50.1820">
    <property type="entry name" value="alpha/beta hydrolase"/>
    <property type="match status" value="1"/>
</dbReference>
<dbReference type="InterPro" id="IPR026555">
    <property type="entry name" value="NSL3/Tex30"/>
</dbReference>
<dbReference type="EMBL" id="KN846958">
    <property type="protein sequence ID" value="KIW68190.1"/>
    <property type="molecule type" value="Genomic_DNA"/>
</dbReference>
<evidence type="ECO:0000313" key="3">
    <source>
        <dbReference type="EMBL" id="KIW68190.1"/>
    </source>
</evidence>
<keyword evidence="4" id="KW-1185">Reference proteome</keyword>
<dbReference type="PANTHER" id="PTHR13136:SF11">
    <property type="entry name" value="TESTIS-EXPRESSED PROTEIN 30"/>
    <property type="match status" value="1"/>
</dbReference>
<evidence type="ECO:0000256" key="1">
    <source>
        <dbReference type="SAM" id="MobiDB-lite"/>
    </source>
</evidence>
<evidence type="ECO:0000313" key="4">
    <source>
        <dbReference type="Proteomes" id="UP000054266"/>
    </source>
</evidence>